<protein>
    <submittedName>
        <fullName evidence="3">Uncharacterized protein</fullName>
    </submittedName>
</protein>
<proteinExistence type="predicted"/>
<keyword evidence="4" id="KW-1185">Reference proteome</keyword>
<dbReference type="STRING" id="42251.A0A2T6ZU47"/>
<sequence length="214" mass="23937">MTEICLLFTAPFHLEYNGEELARGEGPLRAGNYYIVTTGTITVTDEAVFRRLGLGSGYLAPSFREKVRARDKRCVISGRQVRLAGYQNWETFQACYVYPLQFEQQWLDKGYSRWITIPPPNESDGTINSVQNGILLGKEIHLLFDSYKLSINPDDNFKIVCFTPDTLDYNVAGRHLDQALLEHPHRPVNPIDFPSSFNMLGGAGDSESGGGNAV</sequence>
<dbReference type="Pfam" id="PF25324">
    <property type="entry name" value="DUF7881"/>
    <property type="match status" value="1"/>
</dbReference>
<dbReference type="Proteomes" id="UP000244722">
    <property type="component" value="Unassembled WGS sequence"/>
</dbReference>
<feature type="domain" description="HNH nuclease" evidence="1">
    <location>
        <begin position="74"/>
        <end position="152"/>
    </location>
</feature>
<accession>A0A2T6ZU47</accession>
<organism evidence="3 4">
    <name type="scientific">Tuber borchii</name>
    <name type="common">White truffle</name>
    <dbReference type="NCBI Taxonomy" id="42251"/>
    <lineage>
        <taxon>Eukaryota</taxon>
        <taxon>Fungi</taxon>
        <taxon>Dikarya</taxon>
        <taxon>Ascomycota</taxon>
        <taxon>Pezizomycotina</taxon>
        <taxon>Pezizomycetes</taxon>
        <taxon>Pezizales</taxon>
        <taxon>Tuberaceae</taxon>
        <taxon>Tuber</taxon>
    </lineage>
</organism>
<evidence type="ECO:0000259" key="1">
    <source>
        <dbReference type="Pfam" id="PF13391"/>
    </source>
</evidence>
<feature type="domain" description="DUF7881" evidence="2">
    <location>
        <begin position="1"/>
        <end position="41"/>
    </location>
</feature>
<comment type="caution">
    <text evidence="3">The sequence shown here is derived from an EMBL/GenBank/DDBJ whole genome shotgun (WGS) entry which is preliminary data.</text>
</comment>
<dbReference type="EMBL" id="NESQ01000101">
    <property type="protein sequence ID" value="PUU79003.1"/>
    <property type="molecule type" value="Genomic_DNA"/>
</dbReference>
<dbReference type="InterPro" id="IPR057203">
    <property type="entry name" value="DUF7881"/>
</dbReference>
<dbReference type="AlphaFoldDB" id="A0A2T6ZU47"/>
<name>A0A2T6ZU47_TUBBO</name>
<evidence type="ECO:0000313" key="4">
    <source>
        <dbReference type="Proteomes" id="UP000244722"/>
    </source>
</evidence>
<dbReference type="OrthoDB" id="2142759at2759"/>
<dbReference type="Pfam" id="PF13391">
    <property type="entry name" value="HNH_2"/>
    <property type="match status" value="1"/>
</dbReference>
<gene>
    <name evidence="3" type="ORF">B9Z19DRAFT_1125724</name>
</gene>
<evidence type="ECO:0000313" key="3">
    <source>
        <dbReference type="EMBL" id="PUU79003.1"/>
    </source>
</evidence>
<evidence type="ECO:0000259" key="2">
    <source>
        <dbReference type="Pfam" id="PF25324"/>
    </source>
</evidence>
<dbReference type="InterPro" id="IPR003615">
    <property type="entry name" value="HNH_nuc"/>
</dbReference>
<reference evidence="3 4" key="1">
    <citation type="submission" date="2017-04" db="EMBL/GenBank/DDBJ databases">
        <title>Draft genome sequence of Tuber borchii Vittad., a whitish edible truffle.</title>
        <authorList>
            <consortium name="DOE Joint Genome Institute"/>
            <person name="Murat C."/>
            <person name="Kuo A."/>
            <person name="Barry K.W."/>
            <person name="Clum A."/>
            <person name="Dockter R.B."/>
            <person name="Fauchery L."/>
            <person name="Iotti M."/>
            <person name="Kohler A."/>
            <person name="Labutti K."/>
            <person name="Lindquist E.A."/>
            <person name="Lipzen A."/>
            <person name="Ohm R.A."/>
            <person name="Wang M."/>
            <person name="Grigoriev I.V."/>
            <person name="Zambonelli A."/>
            <person name="Martin F.M."/>
        </authorList>
    </citation>
    <scope>NUCLEOTIDE SEQUENCE [LARGE SCALE GENOMIC DNA]</scope>
    <source>
        <strain evidence="3 4">Tbo3840</strain>
    </source>
</reference>